<evidence type="ECO:0000313" key="3">
    <source>
        <dbReference type="EMBL" id="GAA1688514.1"/>
    </source>
</evidence>
<evidence type="ECO:0000259" key="2">
    <source>
        <dbReference type="Pfam" id="PF14340"/>
    </source>
</evidence>
<keyword evidence="1" id="KW-0472">Membrane</keyword>
<feature type="transmembrane region" description="Helical" evidence="1">
    <location>
        <begin position="110"/>
        <end position="131"/>
    </location>
</feature>
<evidence type="ECO:0000313" key="4">
    <source>
        <dbReference type="Proteomes" id="UP001499851"/>
    </source>
</evidence>
<reference evidence="4" key="1">
    <citation type="journal article" date="2019" name="Int. J. Syst. Evol. Microbiol.">
        <title>The Global Catalogue of Microorganisms (GCM) 10K type strain sequencing project: providing services to taxonomists for standard genome sequencing and annotation.</title>
        <authorList>
            <consortium name="The Broad Institute Genomics Platform"/>
            <consortium name="The Broad Institute Genome Sequencing Center for Infectious Disease"/>
            <person name="Wu L."/>
            <person name="Ma J."/>
        </authorList>
    </citation>
    <scope>NUCLEOTIDE SEQUENCE [LARGE SCALE GENOMIC DNA]</scope>
    <source>
        <strain evidence="4">JCM 16001</strain>
    </source>
</reference>
<evidence type="ECO:0000256" key="1">
    <source>
        <dbReference type="SAM" id="Phobius"/>
    </source>
</evidence>
<feature type="transmembrane region" description="Helical" evidence="1">
    <location>
        <begin position="14"/>
        <end position="33"/>
    </location>
</feature>
<keyword evidence="1" id="KW-1133">Transmembrane helix</keyword>
<dbReference type="RefSeq" id="WP_344490171.1">
    <property type="nucleotide sequence ID" value="NZ_BAAAQF010000019.1"/>
</dbReference>
<dbReference type="InterPro" id="IPR025508">
    <property type="entry name" value="DUF4395"/>
</dbReference>
<feature type="transmembrane region" description="Helical" evidence="1">
    <location>
        <begin position="85"/>
        <end position="104"/>
    </location>
</feature>
<dbReference type="EMBL" id="BAAAQF010000019">
    <property type="protein sequence ID" value="GAA1688514.1"/>
    <property type="molecule type" value="Genomic_DNA"/>
</dbReference>
<accession>A0ABP4TIC3</accession>
<gene>
    <name evidence="3" type="ORF">GCM10009830_40150</name>
</gene>
<dbReference type="Proteomes" id="UP001499851">
    <property type="component" value="Unassembled WGS sequence"/>
</dbReference>
<proteinExistence type="predicted"/>
<organism evidence="3 4">
    <name type="scientific">Glycomyces endophyticus</name>
    <dbReference type="NCBI Taxonomy" id="480996"/>
    <lineage>
        <taxon>Bacteria</taxon>
        <taxon>Bacillati</taxon>
        <taxon>Actinomycetota</taxon>
        <taxon>Actinomycetes</taxon>
        <taxon>Glycomycetales</taxon>
        <taxon>Glycomycetaceae</taxon>
        <taxon>Glycomyces</taxon>
    </lineage>
</organism>
<protein>
    <submittedName>
        <fullName evidence="3">DUF4395 domain-containing protein</fullName>
    </submittedName>
</protein>
<keyword evidence="4" id="KW-1185">Reference proteome</keyword>
<dbReference type="Pfam" id="PF14340">
    <property type="entry name" value="DUF4395"/>
    <property type="match status" value="1"/>
</dbReference>
<sequence>MRQLFSFPNPVNEVAARLVAAGVVLMSLAALVFQAEWLVVIIALGFIARVLTGPSLSVLGQVVTRVVVPRLPAAPRMVPGPPKRFAQGIGVAFSATSALLLLVVDADLAGWLVLAALALAATLESVFAFCLGCKAFALLMRAGVIPDTVCEACNDITARTAANLERKAAAAAR</sequence>
<keyword evidence="1" id="KW-0812">Transmembrane</keyword>
<comment type="caution">
    <text evidence="3">The sequence shown here is derived from an EMBL/GenBank/DDBJ whole genome shotgun (WGS) entry which is preliminary data.</text>
</comment>
<name>A0ABP4TIC3_9ACTN</name>
<feature type="transmembrane region" description="Helical" evidence="1">
    <location>
        <begin position="39"/>
        <end position="64"/>
    </location>
</feature>
<feature type="domain" description="DUF4395" evidence="2">
    <location>
        <begin position="11"/>
        <end position="141"/>
    </location>
</feature>